<evidence type="ECO:0000313" key="3">
    <source>
        <dbReference type="Proteomes" id="UP001271789"/>
    </source>
</evidence>
<keyword evidence="1" id="KW-0472">Membrane</keyword>
<accession>A0AAE4SDC4</accession>
<feature type="transmembrane region" description="Helical" evidence="1">
    <location>
        <begin position="116"/>
        <end position="136"/>
    </location>
</feature>
<feature type="transmembrane region" description="Helical" evidence="1">
    <location>
        <begin position="36"/>
        <end position="55"/>
    </location>
</feature>
<organism evidence="2 3">
    <name type="scientific">Methanolapillus africanus</name>
    <dbReference type="NCBI Taxonomy" id="3028297"/>
    <lineage>
        <taxon>Archaea</taxon>
        <taxon>Methanobacteriati</taxon>
        <taxon>Methanobacteriota</taxon>
        <taxon>Stenosarchaea group</taxon>
        <taxon>Methanomicrobia</taxon>
        <taxon>Methanosarcinales</taxon>
        <taxon>Methanosarcinaceae</taxon>
        <taxon>Methanolapillus</taxon>
    </lineage>
</organism>
<reference evidence="2" key="1">
    <citation type="submission" date="2023-06" db="EMBL/GenBank/DDBJ databases">
        <title>Genome sequence of Methanosarcinaceae archaeon Ag5.</title>
        <authorList>
            <person name="Protasov E."/>
            <person name="Platt K."/>
            <person name="Poehlein A."/>
            <person name="Daniel R."/>
            <person name="Brune A."/>
        </authorList>
    </citation>
    <scope>NUCLEOTIDE SEQUENCE</scope>
    <source>
        <strain evidence="2">Ag5</strain>
    </source>
</reference>
<name>A0AAE4SDC4_9EURY</name>
<comment type="caution">
    <text evidence="2">The sequence shown here is derived from an EMBL/GenBank/DDBJ whole genome shotgun (WGS) entry which is preliminary data.</text>
</comment>
<feature type="transmembrane region" description="Helical" evidence="1">
    <location>
        <begin position="12"/>
        <end position="30"/>
    </location>
</feature>
<protein>
    <submittedName>
        <fullName evidence="2">Uncharacterized protein</fullName>
    </submittedName>
</protein>
<evidence type="ECO:0000313" key="2">
    <source>
        <dbReference type="EMBL" id="MDV0447337.1"/>
    </source>
</evidence>
<keyword evidence="1" id="KW-0812">Transmembrane</keyword>
<keyword evidence="3" id="KW-1185">Reference proteome</keyword>
<dbReference type="Proteomes" id="UP001271789">
    <property type="component" value="Unassembled WGS sequence"/>
</dbReference>
<feature type="transmembrane region" description="Helical" evidence="1">
    <location>
        <begin position="75"/>
        <end position="96"/>
    </location>
</feature>
<dbReference type="AlphaFoldDB" id="A0AAE4SDC4"/>
<gene>
    <name evidence="2" type="ORF">MsAg5_12220</name>
</gene>
<proteinExistence type="predicted"/>
<dbReference type="EMBL" id="JAWDKD010000018">
    <property type="protein sequence ID" value="MDV0447337.1"/>
    <property type="molecule type" value="Genomic_DNA"/>
</dbReference>
<keyword evidence="1" id="KW-1133">Transmembrane helix</keyword>
<evidence type="ECO:0000256" key="1">
    <source>
        <dbReference type="SAM" id="Phobius"/>
    </source>
</evidence>
<dbReference type="RefSeq" id="WP_338099757.1">
    <property type="nucleotide sequence ID" value="NZ_JAWDKD010000018.1"/>
</dbReference>
<sequence>MKVPNLQDTKTLFSIVFIAQAIIFILYFAFVDPTNSGIVLVCFALQFVVAAYLILNGTFFKVHSKTNSYLPPIGIAAFLTITGYLSLSIIFPTAVWISSTKIISWIFSVETYDNSILMYLCFILADAVMLLFFNYLTTHATKGNRSNENQEQAELK</sequence>